<evidence type="ECO:0000256" key="1">
    <source>
        <dbReference type="SAM" id="MobiDB-lite"/>
    </source>
</evidence>
<name>V3ZC05_LOTGI</name>
<evidence type="ECO:0000313" key="3">
    <source>
        <dbReference type="Proteomes" id="UP000030746"/>
    </source>
</evidence>
<dbReference type="PANTHER" id="PTHR10773:SF19">
    <property type="match status" value="1"/>
</dbReference>
<sequence length="456" mass="52301">MAARVSRLKKNIPANEVISMIEDSFPLDQPKTTQNLLENSSATPIEESIQRAVEAANLLKPNQEDSDVADEYDHDLNYDPTSTTESSENEDQEAVEEKKCKTTKKKRHKHTSPHTWKQNECKAKRFKGMPYKTKSGKEISLKQKKVAEGSRRTSSYSYKLKLEDGTAYQVWKKLFASTFGLPERTIASWANENPDGYDNHAAAISTKTGPKSGNKAKLPPEVTDFVKAWLKDLPTVDSHYCRSSETYKDKKFLHPGTTIAQLHREYEQTAATTEVRAVRIKYFTECFHEGNYSVFVPRKDQCDVCVSFKHGNLTKADHDAHINRKDEARNEKTQDKESANNMKSVWTMDLQAVLLCPQTKASSLYYKTKLQVHNFTLFDLNSMDGYCYLWDESEGDLSSEVFAHLQYRHFERIIREHPEIKEIVVWSDGCGYQNRNVNVTNSFSELSRKHEVVITQ</sequence>
<feature type="region of interest" description="Disordered" evidence="1">
    <location>
        <begin position="62"/>
        <end position="118"/>
    </location>
</feature>
<dbReference type="CTD" id="20240004"/>
<feature type="compositionally biased region" description="Basic residues" evidence="1">
    <location>
        <begin position="101"/>
        <end position="112"/>
    </location>
</feature>
<dbReference type="AlphaFoldDB" id="V3ZC05"/>
<dbReference type="OrthoDB" id="6161632at2759"/>
<feature type="compositionally biased region" description="Acidic residues" evidence="1">
    <location>
        <begin position="64"/>
        <end position="73"/>
    </location>
</feature>
<dbReference type="EMBL" id="KB202656">
    <property type="protein sequence ID" value="ESO88573.1"/>
    <property type="molecule type" value="Genomic_DNA"/>
</dbReference>
<dbReference type="HOGENOM" id="CLU_600340_0_0_1"/>
<dbReference type="OMA" id="CRSSESY"/>
<reference evidence="2 3" key="1">
    <citation type="journal article" date="2013" name="Nature">
        <title>Insights into bilaterian evolution from three spiralian genomes.</title>
        <authorList>
            <person name="Simakov O."/>
            <person name="Marletaz F."/>
            <person name="Cho S.J."/>
            <person name="Edsinger-Gonzales E."/>
            <person name="Havlak P."/>
            <person name="Hellsten U."/>
            <person name="Kuo D.H."/>
            <person name="Larsson T."/>
            <person name="Lv J."/>
            <person name="Arendt D."/>
            <person name="Savage R."/>
            <person name="Osoegawa K."/>
            <person name="de Jong P."/>
            <person name="Grimwood J."/>
            <person name="Chapman J.A."/>
            <person name="Shapiro H."/>
            <person name="Aerts A."/>
            <person name="Otillar R.P."/>
            <person name="Terry A.Y."/>
            <person name="Boore J.L."/>
            <person name="Grigoriev I.V."/>
            <person name="Lindberg D.R."/>
            <person name="Seaver E.C."/>
            <person name="Weisblat D.A."/>
            <person name="Putnam N.H."/>
            <person name="Rokhsar D.S."/>
        </authorList>
    </citation>
    <scope>NUCLEOTIDE SEQUENCE [LARGE SCALE GENOMIC DNA]</scope>
</reference>
<dbReference type="PANTHER" id="PTHR10773">
    <property type="entry name" value="DNA-DIRECTED RNA POLYMERASES I, II, AND III SUBUNIT RPABC2"/>
    <property type="match status" value="1"/>
</dbReference>
<organism evidence="2 3">
    <name type="scientific">Lottia gigantea</name>
    <name type="common">Giant owl limpet</name>
    <dbReference type="NCBI Taxonomy" id="225164"/>
    <lineage>
        <taxon>Eukaryota</taxon>
        <taxon>Metazoa</taxon>
        <taxon>Spiralia</taxon>
        <taxon>Lophotrochozoa</taxon>
        <taxon>Mollusca</taxon>
        <taxon>Gastropoda</taxon>
        <taxon>Patellogastropoda</taxon>
        <taxon>Lottioidea</taxon>
        <taxon>Lottiidae</taxon>
        <taxon>Lottia</taxon>
    </lineage>
</organism>
<dbReference type="KEGG" id="lgi:LOTGIDRAFT_165356"/>
<evidence type="ECO:0000313" key="2">
    <source>
        <dbReference type="EMBL" id="ESO88573.1"/>
    </source>
</evidence>
<gene>
    <name evidence="2" type="ORF">LOTGIDRAFT_165356</name>
</gene>
<dbReference type="RefSeq" id="XP_009060623.1">
    <property type="nucleotide sequence ID" value="XM_009062375.1"/>
</dbReference>
<dbReference type="GeneID" id="20240004"/>
<protein>
    <submittedName>
        <fullName evidence="2">Uncharacterized protein</fullName>
    </submittedName>
</protein>
<accession>V3ZC05</accession>
<proteinExistence type="predicted"/>
<dbReference type="Proteomes" id="UP000030746">
    <property type="component" value="Unassembled WGS sequence"/>
</dbReference>
<keyword evidence="3" id="KW-1185">Reference proteome</keyword>